<dbReference type="PANTHER" id="PTHR43364">
    <property type="entry name" value="NADH-SPECIFIC METHYLGLYOXAL REDUCTASE-RELATED"/>
    <property type="match status" value="1"/>
</dbReference>
<dbReference type="OrthoDB" id="9773828at2"/>
<feature type="domain" description="NADP-dependent oxidoreductase" evidence="2">
    <location>
        <begin position="17"/>
        <end position="308"/>
    </location>
</feature>
<dbReference type="STRING" id="1472767.AOX59_14375"/>
<proteinExistence type="predicted"/>
<dbReference type="Proteomes" id="UP000050331">
    <property type="component" value="Chromosome"/>
</dbReference>
<dbReference type="InterPro" id="IPR018170">
    <property type="entry name" value="Aldo/ket_reductase_CS"/>
</dbReference>
<dbReference type="KEGG" id="lao:AOX59_14375"/>
<dbReference type="InterPro" id="IPR050523">
    <property type="entry name" value="AKR_Detox_Biosynth"/>
</dbReference>
<dbReference type="RefSeq" id="WP_068446614.1">
    <property type="nucleotide sequence ID" value="NZ_CP013862.1"/>
</dbReference>
<dbReference type="CDD" id="cd19083">
    <property type="entry name" value="AKR_AKR11A1_11D1"/>
    <property type="match status" value="1"/>
</dbReference>
<protein>
    <submittedName>
        <fullName evidence="3">Oxidoreductase</fullName>
    </submittedName>
</protein>
<organism evidence="3 4">
    <name type="scientific">Lentibacillus amyloliquefaciens</name>
    <dbReference type="NCBI Taxonomy" id="1472767"/>
    <lineage>
        <taxon>Bacteria</taxon>
        <taxon>Bacillati</taxon>
        <taxon>Bacillota</taxon>
        <taxon>Bacilli</taxon>
        <taxon>Bacillales</taxon>
        <taxon>Bacillaceae</taxon>
        <taxon>Lentibacillus</taxon>
    </lineage>
</organism>
<dbReference type="InterPro" id="IPR023210">
    <property type="entry name" value="NADP_OxRdtase_dom"/>
</dbReference>
<dbReference type="Pfam" id="PF00248">
    <property type="entry name" value="Aldo_ket_red"/>
    <property type="match status" value="1"/>
</dbReference>
<dbReference type="EMBL" id="CP013862">
    <property type="protein sequence ID" value="ALX49647.1"/>
    <property type="molecule type" value="Genomic_DNA"/>
</dbReference>
<dbReference type="AlphaFoldDB" id="A0A0U3WID0"/>
<gene>
    <name evidence="3" type="ORF">AOX59_14375</name>
</gene>
<name>A0A0U3WID0_9BACI</name>
<dbReference type="GO" id="GO:0005829">
    <property type="term" value="C:cytosol"/>
    <property type="evidence" value="ECO:0007669"/>
    <property type="project" value="TreeGrafter"/>
</dbReference>
<dbReference type="InterPro" id="IPR036812">
    <property type="entry name" value="NAD(P)_OxRdtase_dom_sf"/>
</dbReference>
<dbReference type="FunFam" id="3.20.20.100:FF:000004">
    <property type="entry name" value="Oxidoreductase, aldo/keto reductase"/>
    <property type="match status" value="1"/>
</dbReference>
<evidence type="ECO:0000259" key="2">
    <source>
        <dbReference type="Pfam" id="PF00248"/>
    </source>
</evidence>
<dbReference type="InterPro" id="IPR020471">
    <property type="entry name" value="AKR"/>
</dbReference>
<evidence type="ECO:0000256" key="1">
    <source>
        <dbReference type="ARBA" id="ARBA00023002"/>
    </source>
</evidence>
<keyword evidence="4" id="KW-1185">Reference proteome</keyword>
<dbReference type="PROSITE" id="PS00062">
    <property type="entry name" value="ALDOKETO_REDUCTASE_2"/>
    <property type="match status" value="1"/>
</dbReference>
<dbReference type="PRINTS" id="PR00069">
    <property type="entry name" value="ALDKETRDTASE"/>
</dbReference>
<dbReference type="PANTHER" id="PTHR43364:SF4">
    <property type="entry name" value="NAD(P)-LINKED OXIDOREDUCTASE SUPERFAMILY PROTEIN"/>
    <property type="match status" value="1"/>
</dbReference>
<evidence type="ECO:0000313" key="3">
    <source>
        <dbReference type="EMBL" id="ALX49647.1"/>
    </source>
</evidence>
<dbReference type="Gene3D" id="3.20.20.100">
    <property type="entry name" value="NADP-dependent oxidoreductase domain"/>
    <property type="match status" value="1"/>
</dbReference>
<accession>A0A0U3WID0</accession>
<keyword evidence="1" id="KW-0560">Oxidoreductase</keyword>
<reference evidence="3 4" key="1">
    <citation type="submission" date="2016-01" db="EMBL/GenBank/DDBJ databases">
        <title>Complete genome sequence of strain Lentibacillus amyloliquefaciens LAM0015T isolated from saline sediment.</title>
        <authorList>
            <person name="Wang J.-L."/>
            <person name="He M.-X."/>
        </authorList>
    </citation>
    <scope>NUCLEOTIDE SEQUENCE [LARGE SCALE GENOMIC DNA]</scope>
    <source>
        <strain evidence="3 4">LAM0015</strain>
    </source>
</reference>
<dbReference type="SUPFAM" id="SSF51430">
    <property type="entry name" value="NAD(P)-linked oxidoreductase"/>
    <property type="match status" value="1"/>
</dbReference>
<evidence type="ECO:0000313" key="4">
    <source>
        <dbReference type="Proteomes" id="UP000050331"/>
    </source>
</evidence>
<sequence>MAKQVQLGKTDLSINPVGLGTNAVGGHNLFPDTDEETGKELVQTAIDNGINFLDTAYLYGQGRSEELVGEVVKASGKRSDLVIASKVSPIFQDGGMKNDNAPAFLKQEVENSLRRLQTDYIDLMYIHYPDEKTPEAEAVGALKELKDEGKIRAIGISNFTPDQLKAANQDGYVDVYQGEYNLLNRGAEKALFPYTTEHQISFIPFFPLAAGLLAGKYDKNAQFTDIRSGMPYFEGDAFEENLAKVDKLRQIADAKGAEVAHVVLAWYLRRDAIDAIIPGAKRAEQVLNNQKTLDVQLTDNEIHEIDRIFQ</sequence>
<dbReference type="GO" id="GO:0016491">
    <property type="term" value="F:oxidoreductase activity"/>
    <property type="evidence" value="ECO:0007669"/>
    <property type="project" value="UniProtKB-KW"/>
</dbReference>